<feature type="transmembrane region" description="Helical" evidence="1">
    <location>
        <begin position="12"/>
        <end position="32"/>
    </location>
</feature>
<dbReference type="PANTHER" id="PTHR23416:SF78">
    <property type="entry name" value="LIPOPOLYSACCHARIDE BIOSYNTHESIS O-ACETYL TRANSFERASE WBBJ-RELATED"/>
    <property type="match status" value="1"/>
</dbReference>
<sequence>MNSSIKLILEQKIRLVGFFIHFIYSYSLSLSIKNFFDIIYTGWLQHNFRYIGKLSVIMRPIFIYGGKNIYISENVNIGNNCILTVESDENNCGNIRIGKNTIIGAYSHITSYNQILIGDNVLTGPRLLITDNSHGQFCMEDLKRSPTERSLYSSGKVVIGENVWIGENVSILSGVTIGEGCVIGANSVVTKNIPPYSLCVGAPARIIKSLC</sequence>
<dbReference type="InterPro" id="IPR051159">
    <property type="entry name" value="Hexapeptide_acetyltransf"/>
</dbReference>
<dbReference type="InterPro" id="IPR011004">
    <property type="entry name" value="Trimer_LpxA-like_sf"/>
</dbReference>
<dbReference type="GeneID" id="93447961"/>
<dbReference type="AlphaFoldDB" id="A0A662ZY88"/>
<keyword evidence="1" id="KW-0812">Transmembrane</keyword>
<dbReference type="InterPro" id="IPR001451">
    <property type="entry name" value="Hexapep"/>
</dbReference>
<evidence type="ECO:0000256" key="1">
    <source>
        <dbReference type="SAM" id="Phobius"/>
    </source>
</evidence>
<comment type="caution">
    <text evidence="2">The sequence shown here is derived from an EMBL/GenBank/DDBJ whole genome shotgun (WGS) entry which is preliminary data.</text>
</comment>
<dbReference type="Gene3D" id="2.160.10.10">
    <property type="entry name" value="Hexapeptide repeat proteins"/>
    <property type="match status" value="1"/>
</dbReference>
<reference evidence="2 3" key="1">
    <citation type="journal article" date="2019" name="Nat. Commun.">
        <title>Gram positive-like bacteriocins with broad spectrum anti-Bacteroidales activity encoded on mobile elements of the human gut microbiota.</title>
        <authorList>
            <person name="Bechon N."/>
            <person name="Coyne M.J.Jr."/>
            <person name="Laclare-Mceneany V."/>
            <person name="Chatzidaki-Livanis M."/>
            <person name="Ghigo J.-M."/>
            <person name="Comstock L.E."/>
        </authorList>
    </citation>
    <scope>NUCLEOTIDE SEQUENCE [LARGE SCALE GENOMIC DNA]</scope>
    <source>
        <strain evidence="2 3">CL01T12C17</strain>
    </source>
</reference>
<dbReference type="PANTHER" id="PTHR23416">
    <property type="entry name" value="SIALIC ACID SYNTHASE-RELATED"/>
    <property type="match status" value="1"/>
</dbReference>
<evidence type="ECO:0000313" key="2">
    <source>
        <dbReference type="EMBL" id="TSE48171.1"/>
    </source>
</evidence>
<protein>
    <submittedName>
        <fullName evidence="2">Putative acetyltransferase</fullName>
        <ecNumber evidence="2">2.3.1.-</ecNumber>
    </submittedName>
</protein>
<organism evidence="2 3">
    <name type="scientific">Phocaeicola vulgatus</name>
    <name type="common">Bacteroides vulgatus</name>
    <dbReference type="NCBI Taxonomy" id="821"/>
    <lineage>
        <taxon>Bacteria</taxon>
        <taxon>Pseudomonadati</taxon>
        <taxon>Bacteroidota</taxon>
        <taxon>Bacteroidia</taxon>
        <taxon>Bacteroidales</taxon>
        <taxon>Bacteroidaceae</taxon>
        <taxon>Phocaeicola</taxon>
    </lineage>
</organism>
<keyword evidence="1" id="KW-1133">Transmembrane helix</keyword>
<dbReference type="GO" id="GO:0016746">
    <property type="term" value="F:acyltransferase activity"/>
    <property type="evidence" value="ECO:0007669"/>
    <property type="project" value="UniProtKB-KW"/>
</dbReference>
<dbReference type="EC" id="2.3.1.-" evidence="2"/>
<proteinExistence type="predicted"/>
<keyword evidence="1" id="KW-0472">Membrane</keyword>
<keyword evidence="2" id="KW-0808">Transferase</keyword>
<accession>A0A662ZY88</accession>
<dbReference type="Pfam" id="PF00132">
    <property type="entry name" value="Hexapep"/>
    <property type="match status" value="1"/>
</dbReference>
<keyword evidence="2" id="KW-0012">Acyltransferase</keyword>
<dbReference type="RefSeq" id="WP_007832454.1">
    <property type="nucleotide sequence ID" value="NZ_JBBNFC010000009.1"/>
</dbReference>
<dbReference type="SUPFAM" id="SSF51161">
    <property type="entry name" value="Trimeric LpxA-like enzymes"/>
    <property type="match status" value="2"/>
</dbReference>
<dbReference type="Proteomes" id="UP000408523">
    <property type="component" value="Unassembled WGS sequence"/>
</dbReference>
<gene>
    <name evidence="2" type="ORF">EH214_02600</name>
</gene>
<dbReference type="EMBL" id="RWHZ01000033">
    <property type="protein sequence ID" value="TSE48171.1"/>
    <property type="molecule type" value="Genomic_DNA"/>
</dbReference>
<dbReference type="CDD" id="cd04647">
    <property type="entry name" value="LbH_MAT_like"/>
    <property type="match status" value="1"/>
</dbReference>
<name>A0A662ZY88_PHOVU</name>
<evidence type="ECO:0000313" key="3">
    <source>
        <dbReference type="Proteomes" id="UP000408523"/>
    </source>
</evidence>